<organism evidence="6 7">
    <name type="scientific">Actinidia rufa</name>
    <dbReference type="NCBI Taxonomy" id="165716"/>
    <lineage>
        <taxon>Eukaryota</taxon>
        <taxon>Viridiplantae</taxon>
        <taxon>Streptophyta</taxon>
        <taxon>Embryophyta</taxon>
        <taxon>Tracheophyta</taxon>
        <taxon>Spermatophyta</taxon>
        <taxon>Magnoliopsida</taxon>
        <taxon>eudicotyledons</taxon>
        <taxon>Gunneridae</taxon>
        <taxon>Pentapetalae</taxon>
        <taxon>asterids</taxon>
        <taxon>Ericales</taxon>
        <taxon>Actinidiaceae</taxon>
        <taxon>Actinidia</taxon>
    </lineage>
</organism>
<evidence type="ECO:0000256" key="4">
    <source>
        <dbReference type="ARBA" id="ARBA00023136"/>
    </source>
</evidence>
<evidence type="ECO:0000256" key="5">
    <source>
        <dbReference type="SAM" id="Phobius"/>
    </source>
</evidence>
<dbReference type="AlphaFoldDB" id="A0A7J0GF98"/>
<evidence type="ECO:0000313" key="7">
    <source>
        <dbReference type="Proteomes" id="UP000585474"/>
    </source>
</evidence>
<dbReference type="GO" id="GO:0008519">
    <property type="term" value="F:ammonium channel activity"/>
    <property type="evidence" value="ECO:0007669"/>
    <property type="project" value="InterPro"/>
</dbReference>
<dbReference type="SUPFAM" id="SSF111352">
    <property type="entry name" value="Ammonium transporter"/>
    <property type="match status" value="1"/>
</dbReference>
<keyword evidence="4 5" id="KW-0472">Membrane</keyword>
<dbReference type="InterPro" id="IPR001905">
    <property type="entry name" value="Ammonium_transpt"/>
</dbReference>
<name>A0A7J0GF98_9ERIC</name>
<evidence type="ECO:0000256" key="2">
    <source>
        <dbReference type="ARBA" id="ARBA00022692"/>
    </source>
</evidence>
<comment type="caution">
    <text evidence="6">The sequence shown here is derived from an EMBL/GenBank/DDBJ whole genome shotgun (WGS) entry which is preliminary data.</text>
</comment>
<feature type="transmembrane region" description="Helical" evidence="5">
    <location>
        <begin position="36"/>
        <end position="56"/>
    </location>
</feature>
<dbReference type="EMBL" id="BJWL01000021">
    <property type="protein sequence ID" value="GFZ09402.1"/>
    <property type="molecule type" value="Genomic_DNA"/>
</dbReference>
<comment type="subcellular location">
    <subcellularLocation>
        <location evidence="1">Membrane</location>
        <topology evidence="1">Multi-pass membrane protein</topology>
    </subcellularLocation>
</comment>
<proteinExistence type="predicted"/>
<sequence length="76" mass="8335">MNETFLGLPGWLPQGLLSNAASPEWLNKADNAWELIAATMVGLQSVPGLVILYGSMVKKKWAVTPRSWPCMPLLQP</sequence>
<evidence type="ECO:0000256" key="1">
    <source>
        <dbReference type="ARBA" id="ARBA00004141"/>
    </source>
</evidence>
<keyword evidence="3 5" id="KW-1133">Transmembrane helix</keyword>
<dbReference type="PANTHER" id="PTHR43029:SF24">
    <property type="entry name" value="AMMONIUM TRANSPORTER 2 MEMBER 3"/>
    <property type="match status" value="1"/>
</dbReference>
<dbReference type="InterPro" id="IPR029020">
    <property type="entry name" value="Ammonium/urea_transptr"/>
</dbReference>
<dbReference type="PANTHER" id="PTHR43029">
    <property type="entry name" value="AMMONIUM TRANSPORTER MEP2"/>
    <property type="match status" value="1"/>
</dbReference>
<keyword evidence="2 5" id="KW-0812">Transmembrane</keyword>
<dbReference type="GO" id="GO:0005886">
    <property type="term" value="C:plasma membrane"/>
    <property type="evidence" value="ECO:0007669"/>
    <property type="project" value="TreeGrafter"/>
</dbReference>
<protein>
    <submittedName>
        <fullName evidence="6">Ammonium transporter 2</fullName>
    </submittedName>
</protein>
<dbReference type="Gene3D" id="1.10.3430.10">
    <property type="entry name" value="Ammonium transporter AmtB like domains"/>
    <property type="match status" value="1"/>
</dbReference>
<keyword evidence="7" id="KW-1185">Reference proteome</keyword>
<dbReference type="OrthoDB" id="534912at2759"/>
<gene>
    <name evidence="6" type="ORF">Acr_21g0000010</name>
</gene>
<evidence type="ECO:0000313" key="6">
    <source>
        <dbReference type="EMBL" id="GFZ09402.1"/>
    </source>
</evidence>
<accession>A0A7J0GF98</accession>
<evidence type="ECO:0000256" key="3">
    <source>
        <dbReference type="ARBA" id="ARBA00022989"/>
    </source>
</evidence>
<dbReference type="Proteomes" id="UP000585474">
    <property type="component" value="Unassembled WGS sequence"/>
</dbReference>
<reference evidence="6 7" key="1">
    <citation type="submission" date="2019-07" db="EMBL/GenBank/DDBJ databases">
        <title>De Novo Assembly of kiwifruit Actinidia rufa.</title>
        <authorList>
            <person name="Sugita-Konishi S."/>
            <person name="Sato K."/>
            <person name="Mori E."/>
            <person name="Abe Y."/>
            <person name="Kisaki G."/>
            <person name="Hamano K."/>
            <person name="Suezawa K."/>
            <person name="Otani M."/>
            <person name="Fukuda T."/>
            <person name="Manabe T."/>
            <person name="Gomi K."/>
            <person name="Tabuchi M."/>
            <person name="Akimitsu K."/>
            <person name="Kataoka I."/>
        </authorList>
    </citation>
    <scope>NUCLEOTIDE SEQUENCE [LARGE SCALE GENOMIC DNA]</scope>
    <source>
        <strain evidence="7">cv. Fuchu</strain>
    </source>
</reference>